<sequence length="70" mass="7942">MSILFTCIEIPSETSAEPGIKNILLLVLELKVCITNKCGFRRIYNCLITCFHIIDWQQLLGCGVVRHCCL</sequence>
<dbReference type="EMBL" id="CM039426">
    <property type="protein sequence ID" value="KAI4356062.1"/>
    <property type="molecule type" value="Genomic_DNA"/>
</dbReference>
<keyword evidence="2" id="KW-1185">Reference proteome</keyword>
<comment type="caution">
    <text evidence="1">The sequence shown here is derived from an EMBL/GenBank/DDBJ whole genome shotgun (WGS) entry which is preliminary data.</text>
</comment>
<accession>A0ACB9Q5I5</accession>
<evidence type="ECO:0000313" key="2">
    <source>
        <dbReference type="Proteomes" id="UP000828941"/>
    </source>
</evidence>
<evidence type="ECO:0000313" key="1">
    <source>
        <dbReference type="EMBL" id="KAI4356062.1"/>
    </source>
</evidence>
<reference evidence="1 2" key="1">
    <citation type="journal article" date="2022" name="DNA Res.">
        <title>Chromosomal-level genome assembly of the orchid tree Bauhinia variegata (Leguminosae; Cercidoideae) supports the allotetraploid origin hypothesis of Bauhinia.</title>
        <authorList>
            <person name="Zhong Y."/>
            <person name="Chen Y."/>
            <person name="Zheng D."/>
            <person name="Pang J."/>
            <person name="Liu Y."/>
            <person name="Luo S."/>
            <person name="Meng S."/>
            <person name="Qian L."/>
            <person name="Wei D."/>
            <person name="Dai S."/>
            <person name="Zhou R."/>
        </authorList>
    </citation>
    <scope>NUCLEOTIDE SEQUENCE [LARGE SCALE GENOMIC DNA]</scope>
    <source>
        <strain evidence="1">BV-YZ2020</strain>
    </source>
</reference>
<dbReference type="Proteomes" id="UP000828941">
    <property type="component" value="Chromosome 1"/>
</dbReference>
<protein>
    <submittedName>
        <fullName evidence="1">Uncharacterized protein</fullName>
    </submittedName>
</protein>
<name>A0ACB9Q5I5_BAUVA</name>
<proteinExistence type="predicted"/>
<gene>
    <name evidence="1" type="ORF">L6164_000114</name>
</gene>
<organism evidence="1 2">
    <name type="scientific">Bauhinia variegata</name>
    <name type="common">Purple orchid tree</name>
    <name type="synonym">Phanera variegata</name>
    <dbReference type="NCBI Taxonomy" id="167791"/>
    <lineage>
        <taxon>Eukaryota</taxon>
        <taxon>Viridiplantae</taxon>
        <taxon>Streptophyta</taxon>
        <taxon>Embryophyta</taxon>
        <taxon>Tracheophyta</taxon>
        <taxon>Spermatophyta</taxon>
        <taxon>Magnoliopsida</taxon>
        <taxon>eudicotyledons</taxon>
        <taxon>Gunneridae</taxon>
        <taxon>Pentapetalae</taxon>
        <taxon>rosids</taxon>
        <taxon>fabids</taxon>
        <taxon>Fabales</taxon>
        <taxon>Fabaceae</taxon>
        <taxon>Cercidoideae</taxon>
        <taxon>Cercideae</taxon>
        <taxon>Bauhiniinae</taxon>
        <taxon>Bauhinia</taxon>
    </lineage>
</organism>